<keyword evidence="1 8" id="KW-0645">Protease</keyword>
<dbReference type="InterPro" id="IPR024079">
    <property type="entry name" value="MetalloPept_cat_dom_sf"/>
</dbReference>
<protein>
    <submittedName>
        <fullName evidence="8">Putative tick metalloprotease</fullName>
    </submittedName>
</protein>
<evidence type="ECO:0000256" key="3">
    <source>
        <dbReference type="ARBA" id="ARBA00022833"/>
    </source>
</evidence>
<dbReference type="PROSITE" id="PS50215">
    <property type="entry name" value="ADAM_MEPRO"/>
    <property type="match status" value="1"/>
</dbReference>
<feature type="transmembrane region" description="Helical" evidence="6">
    <location>
        <begin position="174"/>
        <end position="192"/>
    </location>
</feature>
<keyword evidence="6" id="KW-0472">Membrane</keyword>
<evidence type="ECO:0000256" key="4">
    <source>
        <dbReference type="ARBA" id="ARBA00023049"/>
    </source>
</evidence>
<organism evidence="8">
    <name type="scientific">Ixodes ricinus</name>
    <name type="common">Common tick</name>
    <name type="synonym">Acarus ricinus</name>
    <dbReference type="NCBI Taxonomy" id="34613"/>
    <lineage>
        <taxon>Eukaryota</taxon>
        <taxon>Metazoa</taxon>
        <taxon>Ecdysozoa</taxon>
        <taxon>Arthropoda</taxon>
        <taxon>Chelicerata</taxon>
        <taxon>Arachnida</taxon>
        <taxon>Acari</taxon>
        <taxon>Parasitiformes</taxon>
        <taxon>Ixodida</taxon>
        <taxon>Ixodoidea</taxon>
        <taxon>Ixodidae</taxon>
        <taxon>Ixodinae</taxon>
        <taxon>Ixodes</taxon>
    </lineage>
</organism>
<keyword evidence="4 8" id="KW-0482">Metalloprotease</keyword>
<feature type="non-terminal residue" evidence="8">
    <location>
        <position position="1"/>
    </location>
</feature>
<dbReference type="Pfam" id="PF13582">
    <property type="entry name" value="Reprolysin_3"/>
    <property type="match status" value="1"/>
</dbReference>
<keyword evidence="3" id="KW-0862">Zinc</keyword>
<dbReference type="Gene3D" id="3.40.390.10">
    <property type="entry name" value="Collagenase (Catalytic Domain)"/>
    <property type="match status" value="1"/>
</dbReference>
<dbReference type="GO" id="GO:0004222">
    <property type="term" value="F:metalloendopeptidase activity"/>
    <property type="evidence" value="ECO:0007669"/>
    <property type="project" value="InterPro"/>
</dbReference>
<evidence type="ECO:0000256" key="1">
    <source>
        <dbReference type="ARBA" id="ARBA00022670"/>
    </source>
</evidence>
<evidence type="ECO:0000256" key="2">
    <source>
        <dbReference type="ARBA" id="ARBA00022801"/>
    </source>
</evidence>
<evidence type="ECO:0000256" key="6">
    <source>
        <dbReference type="SAM" id="Phobius"/>
    </source>
</evidence>
<feature type="active site" evidence="5">
    <location>
        <position position="305"/>
    </location>
</feature>
<evidence type="ECO:0000313" key="8">
    <source>
        <dbReference type="EMBL" id="JAB74180.1"/>
    </source>
</evidence>
<dbReference type="PANTHER" id="PTHR11905:SF159">
    <property type="entry name" value="ADAM METALLOPROTEASE"/>
    <property type="match status" value="1"/>
</dbReference>
<dbReference type="SUPFAM" id="SSF55486">
    <property type="entry name" value="Metalloproteases ('zincins'), catalytic domain"/>
    <property type="match status" value="1"/>
</dbReference>
<accession>V5GUU3</accession>
<dbReference type="PANTHER" id="PTHR11905">
    <property type="entry name" value="ADAM A DISINTEGRIN AND METALLOPROTEASE DOMAIN"/>
    <property type="match status" value="1"/>
</dbReference>
<dbReference type="InterPro" id="IPR001590">
    <property type="entry name" value="Peptidase_M12B"/>
</dbReference>
<reference evidence="8" key="1">
    <citation type="journal article" date="2015" name="Sci. Rep.">
        <title>Tissue- and time-dependent transcription in Ixodes ricinus salivary glands and midguts when blood feeding on the vertebrate host.</title>
        <authorList>
            <person name="Kotsyfakis M."/>
            <person name="Schwarz A."/>
            <person name="Erhart J."/>
            <person name="Ribeiro J.M."/>
        </authorList>
    </citation>
    <scope>NUCLEOTIDE SEQUENCE</scope>
    <source>
        <tissue evidence="8">Salivary gland and midgut</tissue>
    </source>
</reference>
<keyword evidence="2" id="KW-0378">Hydrolase</keyword>
<evidence type="ECO:0000259" key="7">
    <source>
        <dbReference type="PROSITE" id="PS50215"/>
    </source>
</evidence>
<sequence length="306" mass="35134">LRKTRIVYPRLLEARTPDEPLKLFINDEITLNLERANIFPETFLLRYPEGEKVVNEHINGTDLSNMVYQDKDQMSAVSIERDEGFHVEGIIRNIYRIKPMHLMQRSDIGFLAHELVQVEEPHQNYRGDYLAAPIHQPVQLHRQRSTQRSSTVYVELMVVADIQTNKKMKKTLKLAVYVSTMIVAVNLRFATMQHLRLEVRLCGVESMTANQKNNLYHHTNFRGKKYLDLNATVYQLAIKSREKRYNSYDLVFLLTGESLILIENGVGDTSLNGYAFVGTVCTQYKVGIVHDTGLGHSGVTTMAHEI</sequence>
<keyword evidence="6" id="KW-0812">Transmembrane</keyword>
<evidence type="ECO:0000256" key="5">
    <source>
        <dbReference type="PROSITE-ProRule" id="PRU00276"/>
    </source>
</evidence>
<dbReference type="EMBL" id="GANP01010288">
    <property type="protein sequence ID" value="JAB74180.1"/>
    <property type="molecule type" value="mRNA"/>
</dbReference>
<proteinExistence type="evidence at transcript level"/>
<name>V5GUU3_IXORI</name>
<feature type="non-terminal residue" evidence="8">
    <location>
        <position position="306"/>
    </location>
</feature>
<keyword evidence="6" id="KW-1133">Transmembrane helix</keyword>
<dbReference type="GO" id="GO:0006509">
    <property type="term" value="P:membrane protein ectodomain proteolysis"/>
    <property type="evidence" value="ECO:0007669"/>
    <property type="project" value="TreeGrafter"/>
</dbReference>
<dbReference type="AlphaFoldDB" id="V5GUU3"/>
<comment type="caution">
    <text evidence="5">Lacks conserved residue(s) required for the propagation of feature annotation.</text>
</comment>
<feature type="domain" description="Peptidase M12B" evidence="7">
    <location>
        <begin position="152"/>
        <end position="306"/>
    </location>
</feature>